<evidence type="ECO:0000256" key="1">
    <source>
        <dbReference type="ARBA" id="ARBA00022441"/>
    </source>
</evidence>
<dbReference type="PANTHER" id="PTHR46093">
    <property type="entry name" value="ACYL-COA-BINDING DOMAIN-CONTAINING PROTEIN 5"/>
    <property type="match status" value="1"/>
</dbReference>
<reference evidence="5 6" key="1">
    <citation type="journal article" date="2010" name="Nature">
        <title>The Ectocarpus genome and the independent evolution of multicellularity in brown algae.</title>
        <authorList>
            <person name="Cock J.M."/>
            <person name="Sterck L."/>
            <person name="Rouze P."/>
            <person name="Scornet D."/>
            <person name="Allen A.E."/>
            <person name="Amoutzias G."/>
            <person name="Anthouard V."/>
            <person name="Artiguenave F."/>
            <person name="Aury J.M."/>
            <person name="Badger J.H."/>
            <person name="Beszteri B."/>
            <person name="Billiau K."/>
            <person name="Bonnet E."/>
            <person name="Bothwell J.H."/>
            <person name="Bowler C."/>
            <person name="Boyen C."/>
            <person name="Brownlee C."/>
            <person name="Carrano C.J."/>
            <person name="Charrier B."/>
            <person name="Cho G.Y."/>
            <person name="Coelho S.M."/>
            <person name="Collen J."/>
            <person name="Corre E."/>
            <person name="Da Silva C."/>
            <person name="Delage L."/>
            <person name="Delaroque N."/>
            <person name="Dittami S.M."/>
            <person name="Doulbeau S."/>
            <person name="Elias M."/>
            <person name="Farnham G."/>
            <person name="Gachon C.M."/>
            <person name="Gschloessl B."/>
            <person name="Heesch S."/>
            <person name="Jabbari K."/>
            <person name="Jubin C."/>
            <person name="Kawai H."/>
            <person name="Kimura K."/>
            <person name="Kloareg B."/>
            <person name="Kupper F.C."/>
            <person name="Lang D."/>
            <person name="Le Bail A."/>
            <person name="Leblanc C."/>
            <person name="Lerouge P."/>
            <person name="Lohr M."/>
            <person name="Lopez P.J."/>
            <person name="Martens C."/>
            <person name="Maumus F."/>
            <person name="Michel G."/>
            <person name="Miranda-Saavedra D."/>
            <person name="Morales J."/>
            <person name="Moreau H."/>
            <person name="Motomura T."/>
            <person name="Nagasato C."/>
            <person name="Napoli C.A."/>
            <person name="Nelson D.R."/>
            <person name="Nyvall-Collen P."/>
            <person name="Peters A.F."/>
            <person name="Pommier C."/>
            <person name="Potin P."/>
            <person name="Poulain J."/>
            <person name="Quesneville H."/>
            <person name="Read B."/>
            <person name="Rensing S.A."/>
            <person name="Ritter A."/>
            <person name="Rousvoal S."/>
            <person name="Samanta M."/>
            <person name="Samson G."/>
            <person name="Schroeder D.C."/>
            <person name="Segurens B."/>
            <person name="Strittmatter M."/>
            <person name="Tonon T."/>
            <person name="Tregear J.W."/>
            <person name="Valentin K."/>
            <person name="von Dassow P."/>
            <person name="Yamagishi T."/>
            <person name="Van de Peer Y."/>
            <person name="Wincker P."/>
        </authorList>
    </citation>
    <scope>NUCLEOTIDE SEQUENCE [LARGE SCALE GENOMIC DNA]</scope>
    <source>
        <strain evidence="6">Ec32 / CCAP1310/4</strain>
    </source>
</reference>
<feature type="region of interest" description="Disordered" evidence="4">
    <location>
        <begin position="753"/>
        <end position="820"/>
    </location>
</feature>
<feature type="compositionally biased region" description="Basic and acidic residues" evidence="4">
    <location>
        <begin position="754"/>
        <end position="772"/>
    </location>
</feature>
<dbReference type="STRING" id="2880.D7G8L5"/>
<evidence type="ECO:0000256" key="3">
    <source>
        <dbReference type="SAM" id="Coils"/>
    </source>
</evidence>
<feature type="compositionally biased region" description="Low complexity" evidence="4">
    <location>
        <begin position="774"/>
        <end position="790"/>
    </location>
</feature>
<feature type="region of interest" description="Disordered" evidence="4">
    <location>
        <begin position="377"/>
        <end position="444"/>
    </location>
</feature>
<evidence type="ECO:0000313" key="6">
    <source>
        <dbReference type="Proteomes" id="UP000002630"/>
    </source>
</evidence>
<accession>D7G8L5</accession>
<dbReference type="InParanoid" id="D7G8L5"/>
<dbReference type="Pfam" id="PF24681">
    <property type="entry name" value="Kelch_KLHDC2_KLHL20_DRC7"/>
    <property type="match status" value="1"/>
</dbReference>
<dbReference type="OrthoDB" id="10251809at2759"/>
<keyword evidence="2" id="KW-0677">Repeat</keyword>
<evidence type="ECO:0000313" key="5">
    <source>
        <dbReference type="EMBL" id="CBJ34047.1"/>
    </source>
</evidence>
<sequence>MVVFGGVVNGERVNELASFDVRTRGWRRLDSRESPGNAQGRTPPPIAMATVPAPRAYHVAWAFGNDVYVHGGEGPTGVRTDTDDPDLDGVFGSVGRDLFAEEDGGAPLDPVRVVRGAGAGKGAAASGHRVRRTGPSCGVERRPSVSVLEDLWKLDFRTLRWERLSSRLAPLGRKGHTASVVPLRDRPCVLIFGGAPAGRRGLSNALYSVDLAMLSAGEGTWERHKPSGTAPAPRHGHSLTAVAGGKRLVLFGGKAENGDRLGDIQILEVGGGGSLSWAVVQRPVGDLPPARHGHSACEVPTSAGVGARISRGAGVLVFGGEETANEGPEIRSTDSHKMFLYDPKESRWQAVETGHAFPIGRHGHSMSSIAGWTPPSFHPDGTLTASELAPPSTATAGCERNATGVTWAAAEKDRRVGGSSGTSAGGREPATRSTVAPPASSLPSEAGVLQWGEKAPTCAVIFGGLNSMYVSPEVWMLPLRWGERTVPFFSPKSEPEPNLQRGDGGAIGSGGDADRGKRELGMSTSGRLKGGVATAAATAQGRTAASADGGRRVQGVGGATVNKIGTGDGAWRLFQAGSTGVENARVKHRRASLPGGFAGFAFDANRSNGEQPIHEIGVAELAGVVTAGPGSDNNDHNGMAEATAEIEAELHRLRKIAYVSEKKLSAEVATRMHLEETIKEMREETNKLRFSKESSEIQLREESRRHWHEGQKAKVQCASLERLLAEAYELLNMVELQHHLQVKSLMPALYGDPRLNREIQDPGEQRGIDKNSLHGPGQWPPQHHQQPQHPLENGDGNHPGRAAEGRRSSAATAGNEATEDAAARQFGEVSGRGGVEATVAVRIAGVLGAGGPLVAV</sequence>
<evidence type="ECO:0000256" key="2">
    <source>
        <dbReference type="ARBA" id="ARBA00022737"/>
    </source>
</evidence>
<gene>
    <name evidence="5" type="ORF">Esi_0898_0001</name>
</gene>
<dbReference type="PANTHER" id="PTHR46093:SF3">
    <property type="entry name" value="ACYL-COA-BINDING DOMAIN-CONTAINING PROTEIN 4"/>
    <property type="match status" value="1"/>
</dbReference>
<keyword evidence="3" id="KW-0175">Coiled coil</keyword>
<dbReference type="AlphaFoldDB" id="D7G8L5"/>
<feature type="compositionally biased region" description="Gly residues" evidence="4">
    <location>
        <begin position="502"/>
        <end position="511"/>
    </location>
</feature>
<dbReference type="InterPro" id="IPR015915">
    <property type="entry name" value="Kelch-typ_b-propeller"/>
</dbReference>
<dbReference type="Gene3D" id="2.120.10.80">
    <property type="entry name" value="Kelch-type beta propeller"/>
    <property type="match status" value="2"/>
</dbReference>
<protein>
    <submittedName>
        <fullName evidence="5">Uncharacterized protein</fullName>
    </submittedName>
</protein>
<proteinExistence type="predicted"/>
<feature type="coiled-coil region" evidence="3">
    <location>
        <begin position="664"/>
        <end position="694"/>
    </location>
</feature>
<keyword evidence="6" id="KW-1185">Reference proteome</keyword>
<evidence type="ECO:0000256" key="4">
    <source>
        <dbReference type="SAM" id="MobiDB-lite"/>
    </source>
</evidence>
<dbReference type="Proteomes" id="UP000002630">
    <property type="component" value="Unassembled WGS sequence"/>
</dbReference>
<dbReference type="EMBL" id="FN649760">
    <property type="protein sequence ID" value="CBJ34047.1"/>
    <property type="molecule type" value="Genomic_DNA"/>
</dbReference>
<organism evidence="5 6">
    <name type="scientific">Ectocarpus siliculosus</name>
    <name type="common">Brown alga</name>
    <name type="synonym">Conferva siliculosa</name>
    <dbReference type="NCBI Taxonomy" id="2880"/>
    <lineage>
        <taxon>Eukaryota</taxon>
        <taxon>Sar</taxon>
        <taxon>Stramenopiles</taxon>
        <taxon>Ochrophyta</taxon>
        <taxon>PX clade</taxon>
        <taxon>Phaeophyceae</taxon>
        <taxon>Ectocarpales</taxon>
        <taxon>Ectocarpaceae</taxon>
        <taxon>Ectocarpus</taxon>
    </lineage>
</organism>
<dbReference type="SUPFAM" id="SSF117281">
    <property type="entry name" value="Kelch motif"/>
    <property type="match status" value="1"/>
</dbReference>
<feature type="region of interest" description="Disordered" evidence="4">
    <location>
        <begin position="490"/>
        <end position="534"/>
    </location>
</feature>
<name>D7G8L5_ECTSI</name>
<keyword evidence="1" id="KW-0880">Kelch repeat</keyword>